<name>A0A6G1IIE1_9PLEO</name>
<evidence type="ECO:0000313" key="1">
    <source>
        <dbReference type="EMBL" id="KAF2677669.1"/>
    </source>
</evidence>
<gene>
    <name evidence="1" type="ORF">K458DRAFT_395739</name>
</gene>
<dbReference type="EMBL" id="MU005620">
    <property type="protein sequence ID" value="KAF2677669.1"/>
    <property type="molecule type" value="Genomic_DNA"/>
</dbReference>
<sequence length="150" mass="16857">MVGQRVNRHSDQCWQLQTAPIRINTLVGLKELVAQPAFGDVGGFILAADKSTIRRCADDQLAQEEKSWLTFRLRRMPPRGCPLCAEEGVFERTASASQSRASELSDIKIPQIRHLLSFRSRMCSFEAARLSHGDVMRFCQHRGLLRSGSS</sequence>
<dbReference type="Proteomes" id="UP000799291">
    <property type="component" value="Unassembled WGS sequence"/>
</dbReference>
<protein>
    <submittedName>
        <fullName evidence="1">Uncharacterized protein</fullName>
    </submittedName>
</protein>
<dbReference type="AlphaFoldDB" id="A0A6G1IIE1"/>
<keyword evidence="2" id="KW-1185">Reference proteome</keyword>
<reference evidence="1" key="1">
    <citation type="journal article" date="2020" name="Stud. Mycol.">
        <title>101 Dothideomycetes genomes: a test case for predicting lifestyles and emergence of pathogens.</title>
        <authorList>
            <person name="Haridas S."/>
            <person name="Albert R."/>
            <person name="Binder M."/>
            <person name="Bloem J."/>
            <person name="Labutti K."/>
            <person name="Salamov A."/>
            <person name="Andreopoulos B."/>
            <person name="Baker S."/>
            <person name="Barry K."/>
            <person name="Bills G."/>
            <person name="Bluhm B."/>
            <person name="Cannon C."/>
            <person name="Castanera R."/>
            <person name="Culley D."/>
            <person name="Daum C."/>
            <person name="Ezra D."/>
            <person name="Gonzalez J."/>
            <person name="Henrissat B."/>
            <person name="Kuo A."/>
            <person name="Liang C."/>
            <person name="Lipzen A."/>
            <person name="Lutzoni F."/>
            <person name="Magnuson J."/>
            <person name="Mondo S."/>
            <person name="Nolan M."/>
            <person name="Ohm R."/>
            <person name="Pangilinan J."/>
            <person name="Park H.-J."/>
            <person name="Ramirez L."/>
            <person name="Alfaro M."/>
            <person name="Sun H."/>
            <person name="Tritt A."/>
            <person name="Yoshinaga Y."/>
            <person name="Zwiers L.-H."/>
            <person name="Turgeon B."/>
            <person name="Goodwin S."/>
            <person name="Spatafora J."/>
            <person name="Crous P."/>
            <person name="Grigoriev I."/>
        </authorList>
    </citation>
    <scope>NUCLEOTIDE SEQUENCE</scope>
    <source>
        <strain evidence="1">CBS 122367</strain>
    </source>
</reference>
<accession>A0A6G1IIE1</accession>
<evidence type="ECO:0000313" key="2">
    <source>
        <dbReference type="Proteomes" id="UP000799291"/>
    </source>
</evidence>
<organism evidence="1 2">
    <name type="scientific">Lentithecium fluviatile CBS 122367</name>
    <dbReference type="NCBI Taxonomy" id="1168545"/>
    <lineage>
        <taxon>Eukaryota</taxon>
        <taxon>Fungi</taxon>
        <taxon>Dikarya</taxon>
        <taxon>Ascomycota</taxon>
        <taxon>Pezizomycotina</taxon>
        <taxon>Dothideomycetes</taxon>
        <taxon>Pleosporomycetidae</taxon>
        <taxon>Pleosporales</taxon>
        <taxon>Massarineae</taxon>
        <taxon>Lentitheciaceae</taxon>
        <taxon>Lentithecium</taxon>
    </lineage>
</organism>
<proteinExistence type="predicted"/>